<comment type="caution">
    <text evidence="1">The sequence shown here is derived from an EMBL/GenBank/DDBJ whole genome shotgun (WGS) entry which is preliminary data.</text>
</comment>
<evidence type="ECO:0000313" key="2">
    <source>
        <dbReference type="Proteomes" id="UP000743370"/>
    </source>
</evidence>
<gene>
    <name evidence="1" type="ORF">HKW66_Vig0155400</name>
</gene>
<name>A0A8T0JLI6_PHAAN</name>
<reference evidence="1 2" key="1">
    <citation type="submission" date="2020-05" db="EMBL/GenBank/DDBJ databases">
        <title>Vigna angularis (adzuki bean) Var. LongXiaoDou No. 4 denovo assembly.</title>
        <authorList>
            <person name="Xiang H."/>
        </authorList>
    </citation>
    <scope>NUCLEOTIDE SEQUENCE [LARGE SCALE GENOMIC DNA]</scope>
    <source>
        <tissue evidence="1">Leaf</tissue>
    </source>
</reference>
<protein>
    <submittedName>
        <fullName evidence="1">Uncharacterized protein</fullName>
    </submittedName>
</protein>
<dbReference type="Proteomes" id="UP000743370">
    <property type="component" value="Unassembled WGS sequence"/>
</dbReference>
<accession>A0A8T0JLI6</accession>
<dbReference type="AlphaFoldDB" id="A0A8T0JLI6"/>
<proteinExistence type="predicted"/>
<dbReference type="EMBL" id="JABFOF010000010">
    <property type="protein sequence ID" value="KAG2376306.1"/>
    <property type="molecule type" value="Genomic_DNA"/>
</dbReference>
<sequence>MFIRDEDQERGWSMVDGSRLMTILKMKIKNKVLEHGEDEEEWLKMKNNIGGYASKWYANSIRSEVEDMFDAIRATKEGLPVLFLQKR</sequence>
<evidence type="ECO:0000313" key="1">
    <source>
        <dbReference type="EMBL" id="KAG2376306.1"/>
    </source>
</evidence>
<organism evidence="1 2">
    <name type="scientific">Phaseolus angularis</name>
    <name type="common">Azuki bean</name>
    <name type="synonym">Vigna angularis</name>
    <dbReference type="NCBI Taxonomy" id="3914"/>
    <lineage>
        <taxon>Eukaryota</taxon>
        <taxon>Viridiplantae</taxon>
        <taxon>Streptophyta</taxon>
        <taxon>Embryophyta</taxon>
        <taxon>Tracheophyta</taxon>
        <taxon>Spermatophyta</taxon>
        <taxon>Magnoliopsida</taxon>
        <taxon>eudicotyledons</taxon>
        <taxon>Gunneridae</taxon>
        <taxon>Pentapetalae</taxon>
        <taxon>rosids</taxon>
        <taxon>fabids</taxon>
        <taxon>Fabales</taxon>
        <taxon>Fabaceae</taxon>
        <taxon>Papilionoideae</taxon>
        <taxon>50 kb inversion clade</taxon>
        <taxon>NPAAA clade</taxon>
        <taxon>indigoferoid/millettioid clade</taxon>
        <taxon>Phaseoleae</taxon>
        <taxon>Vigna</taxon>
    </lineage>
</organism>